<name>A0A8J5BDQ6_ZINOF</name>
<feature type="repeat" description="PPR" evidence="1">
    <location>
        <begin position="332"/>
        <end position="366"/>
    </location>
</feature>
<keyword evidence="3" id="KW-1185">Reference proteome</keyword>
<dbReference type="OrthoDB" id="185373at2759"/>
<dbReference type="PANTHER" id="PTHR46862:SF5">
    <property type="entry name" value="OS02G0170000 PROTEIN"/>
    <property type="match status" value="1"/>
</dbReference>
<dbReference type="Pfam" id="PF12854">
    <property type="entry name" value="PPR_1"/>
    <property type="match status" value="1"/>
</dbReference>
<dbReference type="Pfam" id="PF13041">
    <property type="entry name" value="PPR_2"/>
    <property type="match status" value="1"/>
</dbReference>
<feature type="repeat" description="PPR" evidence="1">
    <location>
        <begin position="297"/>
        <end position="331"/>
    </location>
</feature>
<dbReference type="InterPro" id="IPR002885">
    <property type="entry name" value="PPR_rpt"/>
</dbReference>
<protein>
    <recommendedName>
        <fullName evidence="4">Pentatricopeptide repeat-containing protein</fullName>
    </recommendedName>
</protein>
<sequence>MVFPRILGATRPLHSNGYILPHIGFITRRFLFVDPSDGTCSSSMCNSTISEQFVLKELSDLLPIDLDPPKPRLFTERPMQECALTSLRDQILSPDERLRGVFLQKLPGRSALESALSAISIDLTHDVYSDVLNKGNLGGAAMVSFFSWAIQQPKVVPCTKTYNVMLRALGRRKFFDFVDEILLRMKDDDVKVNAETLEILMDSYVRARRVLKAVELFKNLAEIGAERNVESLNILLKCLFRRSHFKVANSLFHTTKGEISFDCTTYNEMIGGWAKFGRVDKVESYWMMMTADGFSPNSVTYKHIIEAFGRAGRIDEAVDIFKKMKEKDCPQDTISYNAMISNFIALGELDRGIEYYRGMIEKECSPNIDTYSILICALLKVRRVADALEIFDEMVCCGILPSTGMITSIIEPLCSFGPPHAAMVIYNKCRKAGCKLSLRTYKLLLMRLSRFGKVGMVLKIWKEMQDNGYDSDKEVYEYIVNGLCNVGQVDNAVLVVEESLRRGFCLPRTVYSKLNSKLLQMNKVERAYRLFLKVKVARKNANSRSYWRANGWHF</sequence>
<feature type="repeat" description="PPR" evidence="1">
    <location>
        <begin position="158"/>
        <end position="192"/>
    </location>
</feature>
<dbReference type="Pfam" id="PF01535">
    <property type="entry name" value="PPR"/>
    <property type="match status" value="3"/>
</dbReference>
<dbReference type="PROSITE" id="PS51375">
    <property type="entry name" value="PPR"/>
    <property type="match status" value="7"/>
</dbReference>
<organism evidence="2 3">
    <name type="scientific">Zingiber officinale</name>
    <name type="common">Ginger</name>
    <name type="synonym">Amomum zingiber</name>
    <dbReference type="NCBI Taxonomy" id="94328"/>
    <lineage>
        <taxon>Eukaryota</taxon>
        <taxon>Viridiplantae</taxon>
        <taxon>Streptophyta</taxon>
        <taxon>Embryophyta</taxon>
        <taxon>Tracheophyta</taxon>
        <taxon>Spermatophyta</taxon>
        <taxon>Magnoliopsida</taxon>
        <taxon>Liliopsida</taxon>
        <taxon>Zingiberales</taxon>
        <taxon>Zingiberaceae</taxon>
        <taxon>Zingiber</taxon>
    </lineage>
</organism>
<feature type="repeat" description="PPR" evidence="1">
    <location>
        <begin position="437"/>
        <end position="471"/>
    </location>
</feature>
<dbReference type="AlphaFoldDB" id="A0A8J5BDQ6"/>
<feature type="repeat" description="PPR" evidence="1">
    <location>
        <begin position="472"/>
        <end position="506"/>
    </location>
</feature>
<evidence type="ECO:0000256" key="1">
    <source>
        <dbReference type="PROSITE-ProRule" id="PRU00708"/>
    </source>
</evidence>
<evidence type="ECO:0000313" key="2">
    <source>
        <dbReference type="EMBL" id="KAG6469901.1"/>
    </source>
</evidence>
<gene>
    <name evidence="2" type="ORF">ZIOFF_070834</name>
</gene>
<proteinExistence type="predicted"/>
<feature type="repeat" description="PPR" evidence="1">
    <location>
        <begin position="262"/>
        <end position="296"/>
    </location>
</feature>
<dbReference type="EMBL" id="JACMSC010000021">
    <property type="protein sequence ID" value="KAG6469901.1"/>
    <property type="molecule type" value="Genomic_DNA"/>
</dbReference>
<evidence type="ECO:0000313" key="3">
    <source>
        <dbReference type="Proteomes" id="UP000734854"/>
    </source>
</evidence>
<reference evidence="2 3" key="1">
    <citation type="submission" date="2020-08" db="EMBL/GenBank/DDBJ databases">
        <title>Plant Genome Project.</title>
        <authorList>
            <person name="Zhang R.-G."/>
        </authorList>
    </citation>
    <scope>NUCLEOTIDE SEQUENCE [LARGE SCALE GENOMIC DNA]</scope>
    <source>
        <tissue evidence="2">Rhizome</tissue>
    </source>
</reference>
<feature type="repeat" description="PPR" evidence="1">
    <location>
        <begin position="367"/>
        <end position="401"/>
    </location>
</feature>
<accession>A0A8J5BDQ6</accession>
<dbReference type="PANTHER" id="PTHR46862">
    <property type="entry name" value="OS07G0661900 PROTEIN"/>
    <property type="match status" value="1"/>
</dbReference>
<dbReference type="NCBIfam" id="TIGR00756">
    <property type="entry name" value="PPR"/>
    <property type="match status" value="5"/>
</dbReference>
<dbReference type="Proteomes" id="UP000734854">
    <property type="component" value="Unassembled WGS sequence"/>
</dbReference>
<evidence type="ECO:0008006" key="4">
    <source>
        <dbReference type="Google" id="ProtNLM"/>
    </source>
</evidence>
<comment type="caution">
    <text evidence="2">The sequence shown here is derived from an EMBL/GenBank/DDBJ whole genome shotgun (WGS) entry which is preliminary data.</text>
</comment>